<dbReference type="Proteomes" id="UP000324800">
    <property type="component" value="Unassembled WGS sequence"/>
</dbReference>
<comment type="caution">
    <text evidence="2">The sequence shown here is derived from an EMBL/GenBank/DDBJ whole genome shotgun (WGS) entry which is preliminary data.</text>
</comment>
<sequence>MTLSAGIRYHSQPKSMRRIAEVFAGEMKDGTTSEGISDGTGRSSSAQVLPKKNPRSHSSNTLTGQEEQYSGSGQQLNKNSTIKKAAIMKSVISDEELESNVSDDLEVFVASQSSTPDSSSLSSSYCS</sequence>
<dbReference type="AlphaFoldDB" id="A0A5J4T5H3"/>
<gene>
    <name evidence="2" type="ORF">EZS28_051753</name>
</gene>
<name>A0A5J4T5H3_9EUKA</name>
<organism evidence="2 3">
    <name type="scientific">Streblomastix strix</name>
    <dbReference type="NCBI Taxonomy" id="222440"/>
    <lineage>
        <taxon>Eukaryota</taxon>
        <taxon>Metamonada</taxon>
        <taxon>Preaxostyla</taxon>
        <taxon>Oxymonadida</taxon>
        <taxon>Streblomastigidae</taxon>
        <taxon>Streblomastix</taxon>
    </lineage>
</organism>
<feature type="compositionally biased region" description="Polar residues" evidence="1">
    <location>
        <begin position="32"/>
        <end position="47"/>
    </location>
</feature>
<evidence type="ECO:0000313" key="3">
    <source>
        <dbReference type="Proteomes" id="UP000324800"/>
    </source>
</evidence>
<proteinExistence type="predicted"/>
<evidence type="ECO:0000256" key="1">
    <source>
        <dbReference type="SAM" id="MobiDB-lite"/>
    </source>
</evidence>
<protein>
    <submittedName>
        <fullName evidence="2">Uncharacterized protein</fullName>
    </submittedName>
</protein>
<reference evidence="2 3" key="1">
    <citation type="submission" date="2019-03" db="EMBL/GenBank/DDBJ databases">
        <title>Single cell metagenomics reveals metabolic interactions within the superorganism composed of flagellate Streblomastix strix and complex community of Bacteroidetes bacteria on its surface.</title>
        <authorList>
            <person name="Treitli S.C."/>
            <person name="Kolisko M."/>
            <person name="Husnik F."/>
            <person name="Keeling P."/>
            <person name="Hampl V."/>
        </authorList>
    </citation>
    <scope>NUCLEOTIDE SEQUENCE [LARGE SCALE GENOMIC DNA]</scope>
    <source>
        <strain evidence="2">ST1C</strain>
    </source>
</reference>
<feature type="region of interest" description="Disordered" evidence="1">
    <location>
        <begin position="24"/>
        <end position="77"/>
    </location>
</feature>
<feature type="non-terminal residue" evidence="2">
    <location>
        <position position="127"/>
    </location>
</feature>
<evidence type="ECO:0000313" key="2">
    <source>
        <dbReference type="EMBL" id="KAA6352720.1"/>
    </source>
</evidence>
<feature type="compositionally biased region" description="Low complexity" evidence="1">
    <location>
        <begin position="64"/>
        <end position="75"/>
    </location>
</feature>
<dbReference type="EMBL" id="SNRW01039432">
    <property type="protein sequence ID" value="KAA6352720.1"/>
    <property type="molecule type" value="Genomic_DNA"/>
</dbReference>
<accession>A0A5J4T5H3</accession>